<gene>
    <name evidence="5" type="primary">rpmI</name>
    <name evidence="7" type="ORF">J120_03695</name>
</gene>
<accession>A0A0D2K418</accession>
<dbReference type="Pfam" id="PF01632">
    <property type="entry name" value="Ribosomal_L35p"/>
    <property type="match status" value="1"/>
</dbReference>
<evidence type="ECO:0000313" key="7">
    <source>
        <dbReference type="EMBL" id="KIX85027.1"/>
    </source>
</evidence>
<name>A0A0D2K418_9BACT</name>
<dbReference type="NCBIfam" id="TIGR00001">
    <property type="entry name" value="rpmI_bact"/>
    <property type="match status" value="1"/>
</dbReference>
<dbReference type="GO" id="GO:0006412">
    <property type="term" value="P:translation"/>
    <property type="evidence" value="ECO:0007669"/>
    <property type="project" value="UniProtKB-UniRule"/>
</dbReference>
<keyword evidence="3 5" id="KW-0687">Ribonucleoprotein</keyword>
<dbReference type="InterPro" id="IPR037229">
    <property type="entry name" value="Ribosomal_bL35_sf"/>
</dbReference>
<sequence>MKMKTKSAAKKRFRAAGGCKIKRASAFRRHLLTKKSSKRKRQLRGSAYVSAVDHPRIVKLLPYWF</sequence>
<keyword evidence="2 5" id="KW-0689">Ribosomal protein</keyword>
<dbReference type="InterPro" id="IPR021137">
    <property type="entry name" value="Ribosomal_bL35-like"/>
</dbReference>
<dbReference type="GO" id="GO:0022625">
    <property type="term" value="C:cytosolic large ribosomal subunit"/>
    <property type="evidence" value="ECO:0007669"/>
    <property type="project" value="TreeGrafter"/>
</dbReference>
<dbReference type="eggNOG" id="COG0291">
    <property type="taxonomic scope" value="Bacteria"/>
</dbReference>
<dbReference type="PANTHER" id="PTHR33343:SF1">
    <property type="entry name" value="LARGE RIBOSOMAL SUBUNIT PROTEIN BL35M"/>
    <property type="match status" value="1"/>
</dbReference>
<proteinExistence type="inferred from homology"/>
<dbReference type="GO" id="GO:0003735">
    <property type="term" value="F:structural constituent of ribosome"/>
    <property type="evidence" value="ECO:0007669"/>
    <property type="project" value="InterPro"/>
</dbReference>
<comment type="caution">
    <text evidence="7">The sequence shown here is derived from an EMBL/GenBank/DDBJ whole genome shotgun (WGS) entry which is preliminary data.</text>
</comment>
<dbReference type="PROSITE" id="PS00936">
    <property type="entry name" value="RIBOSOMAL_L35"/>
    <property type="match status" value="1"/>
</dbReference>
<dbReference type="FunFam" id="4.10.410.60:FF:000001">
    <property type="entry name" value="50S ribosomal protein L35"/>
    <property type="match status" value="1"/>
</dbReference>
<evidence type="ECO:0000256" key="6">
    <source>
        <dbReference type="RuleBase" id="RU000568"/>
    </source>
</evidence>
<dbReference type="Proteomes" id="UP000032214">
    <property type="component" value="Unassembled WGS sequence"/>
</dbReference>
<evidence type="ECO:0000256" key="4">
    <source>
        <dbReference type="ARBA" id="ARBA00071664"/>
    </source>
</evidence>
<dbReference type="InterPro" id="IPR001706">
    <property type="entry name" value="Ribosomal_bL35"/>
</dbReference>
<evidence type="ECO:0000256" key="1">
    <source>
        <dbReference type="ARBA" id="ARBA00006598"/>
    </source>
</evidence>
<dbReference type="HAMAP" id="MF_00514">
    <property type="entry name" value="Ribosomal_bL35"/>
    <property type="match status" value="1"/>
</dbReference>
<dbReference type="EMBL" id="ARQD01000003">
    <property type="protein sequence ID" value="KIX85027.1"/>
    <property type="molecule type" value="Genomic_DNA"/>
</dbReference>
<dbReference type="PANTHER" id="PTHR33343">
    <property type="entry name" value="54S RIBOSOMAL PROTEIN BL35M"/>
    <property type="match status" value="1"/>
</dbReference>
<dbReference type="SUPFAM" id="SSF143034">
    <property type="entry name" value="L35p-like"/>
    <property type="match status" value="1"/>
</dbReference>
<comment type="similarity">
    <text evidence="1 5 6">Belongs to the bacterial ribosomal protein bL35 family.</text>
</comment>
<dbReference type="PRINTS" id="PR00064">
    <property type="entry name" value="RIBOSOMALL35"/>
</dbReference>
<evidence type="ECO:0000256" key="3">
    <source>
        <dbReference type="ARBA" id="ARBA00023274"/>
    </source>
</evidence>
<dbReference type="InterPro" id="IPR018265">
    <property type="entry name" value="Ribosomal_bL35_CS"/>
</dbReference>
<keyword evidence="8" id="KW-1185">Reference proteome</keyword>
<evidence type="ECO:0000313" key="8">
    <source>
        <dbReference type="Proteomes" id="UP000032214"/>
    </source>
</evidence>
<dbReference type="AlphaFoldDB" id="A0A0D2K418"/>
<evidence type="ECO:0000256" key="2">
    <source>
        <dbReference type="ARBA" id="ARBA00022980"/>
    </source>
</evidence>
<dbReference type="Gene3D" id="4.10.410.60">
    <property type="match status" value="1"/>
</dbReference>
<evidence type="ECO:0000256" key="5">
    <source>
        <dbReference type="HAMAP-Rule" id="MF_00514"/>
    </source>
</evidence>
<protein>
    <recommendedName>
        <fullName evidence="4 5">Large ribosomal subunit protein bL35</fullName>
    </recommendedName>
</protein>
<organism evidence="7 8">
    <name type="scientific">candidate division TM6 bacterium JCVI TM6SC1</name>
    <dbReference type="NCBI Taxonomy" id="1306947"/>
    <lineage>
        <taxon>Bacteria</taxon>
        <taxon>Candidatus Babelota</taxon>
        <taxon>Vermiphilus</taxon>
    </lineage>
</organism>
<dbReference type="STRING" id="1306947.J120_03695"/>
<reference evidence="7 8" key="1">
    <citation type="journal article" date="2013" name="Proc. Natl. Acad. Sci. U.S.A.">
        <title>Candidate phylum TM6 genome recovered from a hospital sink biofilm provides genomic insights into this uncultivated phylum.</title>
        <authorList>
            <person name="McLean J.S."/>
            <person name="Lombardo M.J."/>
            <person name="Badger J.H."/>
            <person name="Edlund A."/>
            <person name="Novotny M."/>
            <person name="Yee-Greenbaum J."/>
            <person name="Vyahhi N."/>
            <person name="Hall A.P."/>
            <person name="Yang Y."/>
            <person name="Dupont C.L."/>
            <person name="Ziegler M.G."/>
            <person name="Chitsaz H."/>
            <person name="Allen A.E."/>
            <person name="Yooseph S."/>
            <person name="Tesler G."/>
            <person name="Pevzner P.A."/>
            <person name="Friedman R.M."/>
            <person name="Nealson K.H."/>
            <person name="Venter J.C."/>
            <person name="Lasken R.S."/>
        </authorList>
    </citation>
    <scope>NUCLEOTIDE SEQUENCE [LARGE SCALE GENOMIC DNA]</scope>
    <source>
        <strain evidence="7 8">TM6SC1</strain>
    </source>
</reference>